<accession>A0A378KPW7</accession>
<name>A0A378KPW7_9GAMM</name>
<protein>
    <submittedName>
        <fullName evidence="1">Uncharacterized protein</fullName>
    </submittedName>
</protein>
<dbReference type="Proteomes" id="UP000254230">
    <property type="component" value="Unassembled WGS sequence"/>
</dbReference>
<dbReference type="EMBL" id="UGOW01000001">
    <property type="protein sequence ID" value="STY16623.1"/>
    <property type="molecule type" value="Genomic_DNA"/>
</dbReference>
<gene>
    <name evidence="1" type="ORF">NCTC12376_00414</name>
</gene>
<reference evidence="1 2" key="1">
    <citation type="submission" date="2018-06" db="EMBL/GenBank/DDBJ databases">
        <authorList>
            <consortium name="Pathogen Informatics"/>
            <person name="Doyle S."/>
        </authorList>
    </citation>
    <scope>NUCLEOTIDE SEQUENCE [LARGE SCALE GENOMIC DNA]</scope>
    <source>
        <strain evidence="1 2">NCTC12376</strain>
    </source>
</reference>
<dbReference type="AlphaFoldDB" id="A0A378KPW7"/>
<sequence>MLPSNLDIIAVSCGDDVQMALQLHQYHRFSPEKRDFSPSNLYLTPES</sequence>
<evidence type="ECO:0000313" key="2">
    <source>
        <dbReference type="Proteomes" id="UP000254230"/>
    </source>
</evidence>
<evidence type="ECO:0000313" key="1">
    <source>
        <dbReference type="EMBL" id="STY16623.1"/>
    </source>
</evidence>
<organism evidence="1 2">
    <name type="scientific">Legionella quateirensis</name>
    <dbReference type="NCBI Taxonomy" id="45072"/>
    <lineage>
        <taxon>Bacteria</taxon>
        <taxon>Pseudomonadati</taxon>
        <taxon>Pseudomonadota</taxon>
        <taxon>Gammaproteobacteria</taxon>
        <taxon>Legionellales</taxon>
        <taxon>Legionellaceae</taxon>
        <taxon>Legionella</taxon>
    </lineage>
</organism>
<proteinExistence type="predicted"/>